<feature type="transmembrane region" description="Helical" evidence="6">
    <location>
        <begin position="96"/>
        <end position="120"/>
    </location>
</feature>
<dbReference type="KEGG" id="aar:Acear_2224"/>
<name>D9QTY9_ACEAZ</name>
<dbReference type="AlphaFoldDB" id="D9QTY9"/>
<dbReference type="OrthoDB" id="2112631at2"/>
<evidence type="ECO:0000256" key="5">
    <source>
        <dbReference type="ARBA" id="ARBA00023136"/>
    </source>
</evidence>
<dbReference type="eggNOG" id="ENOG503304M">
    <property type="taxonomic scope" value="Bacteria"/>
</dbReference>
<evidence type="ECO:0000313" key="8">
    <source>
        <dbReference type="Proteomes" id="UP000001661"/>
    </source>
</evidence>
<dbReference type="STRING" id="574087.Acear_2224"/>
<evidence type="ECO:0000256" key="6">
    <source>
        <dbReference type="SAM" id="Phobius"/>
    </source>
</evidence>
<dbReference type="Pfam" id="PF03899">
    <property type="entry name" value="ATP-synt_I"/>
    <property type="match status" value="1"/>
</dbReference>
<gene>
    <name evidence="7" type="ordered locus">Acear_2224</name>
</gene>
<dbReference type="HOGENOM" id="CLU_1987753_0_0_9"/>
<sequence length="125" mass="14413">MQLVKATKVFVIKWVLIIDLILLVLMAAFFDMRSAYGLIVGSVMSIINFHLLALSLTKAVKYKPINAGAYVFINYILRYILWFAVFYIALKRPDVNLLTTVLGMLTVKIVITIINIFNWWPEEQQ</sequence>
<evidence type="ECO:0000256" key="1">
    <source>
        <dbReference type="ARBA" id="ARBA00004651"/>
    </source>
</evidence>
<comment type="subcellular location">
    <subcellularLocation>
        <location evidence="1">Cell membrane</location>
        <topology evidence="1">Multi-pass membrane protein</topology>
    </subcellularLocation>
</comment>
<dbReference type="TCDB" id="1.A.77.3.14">
    <property type="family name" value="the mg(2+)/ca(2+) uniporter (mcu) family"/>
</dbReference>
<dbReference type="Proteomes" id="UP000001661">
    <property type="component" value="Chromosome"/>
</dbReference>
<feature type="transmembrane region" description="Helical" evidence="6">
    <location>
        <begin position="36"/>
        <end position="57"/>
    </location>
</feature>
<evidence type="ECO:0000256" key="3">
    <source>
        <dbReference type="ARBA" id="ARBA00022692"/>
    </source>
</evidence>
<reference evidence="7 8" key="1">
    <citation type="journal article" date="2010" name="Stand. Genomic Sci.">
        <title>Complete genome sequence of Acetohalobium arabaticum type strain (Z-7288).</title>
        <authorList>
            <person name="Sikorski J."/>
            <person name="Lapidus A."/>
            <person name="Chertkov O."/>
            <person name="Lucas S."/>
            <person name="Copeland A."/>
            <person name="Glavina Del Rio T."/>
            <person name="Nolan M."/>
            <person name="Tice H."/>
            <person name="Cheng J.F."/>
            <person name="Han C."/>
            <person name="Brambilla E."/>
            <person name="Pitluck S."/>
            <person name="Liolios K."/>
            <person name="Ivanova N."/>
            <person name="Mavromatis K."/>
            <person name="Mikhailova N."/>
            <person name="Pati A."/>
            <person name="Bruce D."/>
            <person name="Detter C."/>
            <person name="Tapia R."/>
            <person name="Goodwin L."/>
            <person name="Chen A."/>
            <person name="Palaniappan K."/>
            <person name="Land M."/>
            <person name="Hauser L."/>
            <person name="Chang Y.J."/>
            <person name="Jeffries C.D."/>
            <person name="Rohde M."/>
            <person name="Goker M."/>
            <person name="Spring S."/>
            <person name="Woyke T."/>
            <person name="Bristow J."/>
            <person name="Eisen J.A."/>
            <person name="Markowitz V."/>
            <person name="Hugenholtz P."/>
            <person name="Kyrpides N.C."/>
            <person name="Klenk H.P."/>
        </authorList>
    </citation>
    <scope>NUCLEOTIDE SEQUENCE [LARGE SCALE GENOMIC DNA]</scope>
    <source>
        <strain evidence="8">ATCC 49924 / DSM 5501 / Z-7288</strain>
    </source>
</reference>
<evidence type="ECO:0000256" key="4">
    <source>
        <dbReference type="ARBA" id="ARBA00022989"/>
    </source>
</evidence>
<keyword evidence="4 6" id="KW-1133">Transmembrane helix</keyword>
<dbReference type="InterPro" id="IPR005598">
    <property type="entry name" value="ATP_synth_I"/>
</dbReference>
<keyword evidence="2" id="KW-1003">Cell membrane</keyword>
<dbReference type="RefSeq" id="WP_013279151.1">
    <property type="nucleotide sequence ID" value="NC_014378.1"/>
</dbReference>
<keyword evidence="3 6" id="KW-0812">Transmembrane</keyword>
<protein>
    <submittedName>
        <fullName evidence="7">ATP synthase I</fullName>
    </submittedName>
</protein>
<evidence type="ECO:0000256" key="2">
    <source>
        <dbReference type="ARBA" id="ARBA00022475"/>
    </source>
</evidence>
<dbReference type="GO" id="GO:0005886">
    <property type="term" value="C:plasma membrane"/>
    <property type="evidence" value="ECO:0007669"/>
    <property type="project" value="UniProtKB-SubCell"/>
</dbReference>
<feature type="transmembrane region" description="Helical" evidence="6">
    <location>
        <begin position="69"/>
        <end position="90"/>
    </location>
</feature>
<organism evidence="7 8">
    <name type="scientific">Acetohalobium arabaticum (strain ATCC 49924 / DSM 5501 / Z-7288)</name>
    <dbReference type="NCBI Taxonomy" id="574087"/>
    <lineage>
        <taxon>Bacteria</taxon>
        <taxon>Bacillati</taxon>
        <taxon>Bacillota</taxon>
        <taxon>Clostridia</taxon>
        <taxon>Halanaerobiales</taxon>
        <taxon>Halobacteroidaceae</taxon>
        <taxon>Acetohalobium</taxon>
    </lineage>
</organism>
<proteinExistence type="predicted"/>
<accession>D9QTY9</accession>
<feature type="transmembrane region" description="Helical" evidence="6">
    <location>
        <begin position="12"/>
        <end position="30"/>
    </location>
</feature>
<dbReference type="EMBL" id="CP002105">
    <property type="protein sequence ID" value="ADL13710.1"/>
    <property type="molecule type" value="Genomic_DNA"/>
</dbReference>
<keyword evidence="5 6" id="KW-0472">Membrane</keyword>
<evidence type="ECO:0000313" key="7">
    <source>
        <dbReference type="EMBL" id="ADL13710.1"/>
    </source>
</evidence>
<keyword evidence="8" id="KW-1185">Reference proteome</keyword>